<evidence type="ECO:0000313" key="16">
    <source>
        <dbReference type="EMBL" id="TNV73691.1"/>
    </source>
</evidence>
<gene>
    <name evidence="16" type="ORF">FGO68_gene1460</name>
</gene>
<evidence type="ECO:0000256" key="7">
    <source>
        <dbReference type="ARBA" id="ARBA00022824"/>
    </source>
</evidence>
<evidence type="ECO:0000256" key="4">
    <source>
        <dbReference type="ARBA" id="ARBA00022568"/>
    </source>
</evidence>
<evidence type="ECO:0000256" key="13">
    <source>
        <dbReference type="ARBA" id="ARBA00023303"/>
    </source>
</evidence>
<keyword evidence="17" id="KW-1185">Reference proteome</keyword>
<dbReference type="OrthoDB" id="342726at2759"/>
<evidence type="ECO:0000256" key="8">
    <source>
        <dbReference type="ARBA" id="ARBA00022837"/>
    </source>
</evidence>
<sequence length="226" mass="25189">MLNNFTTLHIYSSSLIYYIIKQMSAVDSQTPLEEAPLVIGPAVIDPTDAAFVLGAAIFTALLTEGISWYLIYRHQEYKSLTMNISLIQKKVDKLKEDQIYQGAAGKSKSAERKLQSSEAQLKQYTQDLNKSRMTGTFFVAVFMMVFMSMLSSAYQGVVVAKLPFQPVGFIQGITHRNLLGSDITDCSMIFVYILSNISLRPIIQKLLGFGGPRISMQQQGMFAGMQ</sequence>
<keyword evidence="13" id="KW-0407">Ion channel</keyword>
<dbReference type="PANTHER" id="PTHR20917">
    <property type="entry name" value="PNAS-RELATED"/>
    <property type="match status" value="1"/>
</dbReference>
<dbReference type="Proteomes" id="UP000785679">
    <property type="component" value="Unassembled WGS sequence"/>
</dbReference>
<evidence type="ECO:0000256" key="3">
    <source>
        <dbReference type="ARBA" id="ARBA00022448"/>
    </source>
</evidence>
<reference evidence="16" key="1">
    <citation type="submission" date="2019-06" db="EMBL/GenBank/DDBJ databases">
        <authorList>
            <person name="Zheng W."/>
        </authorList>
    </citation>
    <scope>NUCLEOTIDE SEQUENCE</scope>
    <source>
        <strain evidence="16">QDHG01</strain>
    </source>
</reference>
<evidence type="ECO:0000256" key="1">
    <source>
        <dbReference type="ARBA" id="ARBA00004477"/>
    </source>
</evidence>
<keyword evidence="10 14" id="KW-0175">Coiled coil</keyword>
<feature type="coiled-coil region" evidence="14">
    <location>
        <begin position="77"/>
        <end position="134"/>
    </location>
</feature>
<evidence type="ECO:0000256" key="12">
    <source>
        <dbReference type="ARBA" id="ARBA00023136"/>
    </source>
</evidence>
<accession>A0A8J8NFG6</accession>
<keyword evidence="4" id="KW-0109">Calcium transport</keyword>
<comment type="subcellular location">
    <subcellularLocation>
        <location evidence="1">Endoplasmic reticulum membrane</location>
        <topology evidence="1">Multi-pass membrane protein</topology>
    </subcellularLocation>
</comment>
<evidence type="ECO:0000256" key="10">
    <source>
        <dbReference type="ARBA" id="ARBA00023054"/>
    </source>
</evidence>
<organism evidence="16 17">
    <name type="scientific">Halteria grandinella</name>
    <dbReference type="NCBI Taxonomy" id="5974"/>
    <lineage>
        <taxon>Eukaryota</taxon>
        <taxon>Sar</taxon>
        <taxon>Alveolata</taxon>
        <taxon>Ciliophora</taxon>
        <taxon>Intramacronucleata</taxon>
        <taxon>Spirotrichea</taxon>
        <taxon>Stichotrichia</taxon>
        <taxon>Sporadotrichida</taxon>
        <taxon>Halteriidae</taxon>
        <taxon>Halteria</taxon>
    </lineage>
</organism>
<evidence type="ECO:0000256" key="6">
    <source>
        <dbReference type="ARBA" id="ARBA00022692"/>
    </source>
</evidence>
<comment type="similarity">
    <text evidence="2">Belongs to the TMCO1 family.</text>
</comment>
<protein>
    <recommendedName>
        <fullName evidence="18">Calcium load-activated calcium channel</fullName>
    </recommendedName>
</protein>
<dbReference type="GO" id="GO:0005262">
    <property type="term" value="F:calcium channel activity"/>
    <property type="evidence" value="ECO:0007669"/>
    <property type="project" value="UniProtKB-KW"/>
</dbReference>
<dbReference type="Pfam" id="PF01956">
    <property type="entry name" value="EMC3_TMCO1"/>
    <property type="match status" value="1"/>
</dbReference>
<keyword evidence="11" id="KW-0406">Ion transport</keyword>
<keyword evidence="3" id="KW-0813">Transport</keyword>
<evidence type="ECO:0000256" key="9">
    <source>
        <dbReference type="ARBA" id="ARBA00022989"/>
    </source>
</evidence>
<proteinExistence type="inferred from homology"/>
<dbReference type="InterPro" id="IPR008559">
    <property type="entry name" value="TMCO1"/>
</dbReference>
<evidence type="ECO:0000256" key="15">
    <source>
        <dbReference type="SAM" id="Phobius"/>
    </source>
</evidence>
<evidence type="ECO:0000256" key="14">
    <source>
        <dbReference type="SAM" id="Coils"/>
    </source>
</evidence>
<evidence type="ECO:0000313" key="17">
    <source>
        <dbReference type="Proteomes" id="UP000785679"/>
    </source>
</evidence>
<dbReference type="GO" id="GO:0005789">
    <property type="term" value="C:endoplasmic reticulum membrane"/>
    <property type="evidence" value="ECO:0007669"/>
    <property type="project" value="UniProtKB-SubCell"/>
</dbReference>
<dbReference type="AlphaFoldDB" id="A0A8J8NFG6"/>
<comment type="caution">
    <text evidence="16">The sequence shown here is derived from an EMBL/GenBank/DDBJ whole genome shotgun (WGS) entry which is preliminary data.</text>
</comment>
<keyword evidence="12 15" id="KW-0472">Membrane</keyword>
<dbReference type="InterPro" id="IPR002809">
    <property type="entry name" value="EMC3/TMCO1"/>
</dbReference>
<evidence type="ECO:0000256" key="2">
    <source>
        <dbReference type="ARBA" id="ARBA00006537"/>
    </source>
</evidence>
<name>A0A8J8NFG6_HALGN</name>
<keyword evidence="6 15" id="KW-0812">Transmembrane</keyword>
<evidence type="ECO:0000256" key="5">
    <source>
        <dbReference type="ARBA" id="ARBA00022673"/>
    </source>
</evidence>
<dbReference type="GO" id="GO:0032469">
    <property type="term" value="P:endoplasmic reticulum calcium ion homeostasis"/>
    <property type="evidence" value="ECO:0007669"/>
    <property type="project" value="InterPro"/>
</dbReference>
<feature type="transmembrane region" description="Helical" evidence="15">
    <location>
        <begin position="49"/>
        <end position="72"/>
    </location>
</feature>
<feature type="transmembrane region" description="Helical" evidence="15">
    <location>
        <begin position="137"/>
        <end position="158"/>
    </location>
</feature>
<dbReference type="SMART" id="SM01415">
    <property type="entry name" value="DUF106"/>
    <property type="match status" value="1"/>
</dbReference>
<evidence type="ECO:0000256" key="11">
    <source>
        <dbReference type="ARBA" id="ARBA00023065"/>
    </source>
</evidence>
<keyword evidence="8" id="KW-0106">Calcium</keyword>
<evidence type="ECO:0008006" key="18">
    <source>
        <dbReference type="Google" id="ProtNLM"/>
    </source>
</evidence>
<keyword evidence="9 15" id="KW-1133">Transmembrane helix</keyword>
<dbReference type="EMBL" id="RRYP01018306">
    <property type="protein sequence ID" value="TNV73691.1"/>
    <property type="molecule type" value="Genomic_DNA"/>
</dbReference>
<dbReference type="PANTHER" id="PTHR20917:SF0">
    <property type="entry name" value="CALCIUM LOAD-ACTIVATED CALCIUM CHANNEL"/>
    <property type="match status" value="1"/>
</dbReference>
<keyword evidence="5" id="KW-0107">Calcium channel</keyword>
<keyword evidence="7" id="KW-0256">Endoplasmic reticulum</keyword>